<evidence type="ECO:0000313" key="4">
    <source>
        <dbReference type="Proteomes" id="UP001179181"/>
    </source>
</evidence>
<proteinExistence type="predicted"/>
<dbReference type="Pfam" id="PF13474">
    <property type="entry name" value="SnoaL_3"/>
    <property type="match status" value="1"/>
</dbReference>
<reference evidence="3 4" key="1">
    <citation type="submission" date="2020-03" db="EMBL/GenBank/DDBJ databases">
        <title>Genomic Encyclopedia of Type Strains, Phase IV (KMG-IV): sequencing the most valuable type-strain genomes for metagenomic binning, comparative biology and taxonomic classification.</title>
        <authorList>
            <person name="Goeker M."/>
        </authorList>
    </citation>
    <scope>NUCLEOTIDE SEQUENCE [LARGE SCALE GENOMIC DNA]</scope>
    <source>
        <strain evidence="3 4">DSM 102865</strain>
    </source>
</reference>
<evidence type="ECO:0000313" key="3">
    <source>
        <dbReference type="EMBL" id="NIJ54795.1"/>
    </source>
</evidence>
<dbReference type="InterPro" id="IPR032710">
    <property type="entry name" value="NTF2-like_dom_sf"/>
</dbReference>
<organism evidence="3 4">
    <name type="scientific">Dyadobacter arcticus</name>
    <dbReference type="NCBI Taxonomy" id="1078754"/>
    <lineage>
        <taxon>Bacteria</taxon>
        <taxon>Pseudomonadati</taxon>
        <taxon>Bacteroidota</taxon>
        <taxon>Cytophagia</taxon>
        <taxon>Cytophagales</taxon>
        <taxon>Spirosomataceae</taxon>
        <taxon>Dyadobacter</taxon>
    </lineage>
</organism>
<dbReference type="Proteomes" id="UP001179181">
    <property type="component" value="Unassembled WGS sequence"/>
</dbReference>
<keyword evidence="4" id="KW-1185">Reference proteome</keyword>
<dbReference type="Gene3D" id="3.10.450.50">
    <property type="match status" value="1"/>
</dbReference>
<evidence type="ECO:0000256" key="1">
    <source>
        <dbReference type="SAM" id="SignalP"/>
    </source>
</evidence>
<keyword evidence="1" id="KW-0732">Signal</keyword>
<gene>
    <name evidence="3" type="ORF">FHS68_003982</name>
</gene>
<protein>
    <submittedName>
        <fullName evidence="3">Ketosteroid isomerase-like protein</fullName>
    </submittedName>
</protein>
<name>A0ABX0USR3_9BACT</name>
<feature type="chain" id="PRO_5045500133" evidence="1">
    <location>
        <begin position="21"/>
        <end position="148"/>
    </location>
</feature>
<feature type="domain" description="SnoaL-like" evidence="2">
    <location>
        <begin position="37"/>
        <end position="141"/>
    </location>
</feature>
<evidence type="ECO:0000259" key="2">
    <source>
        <dbReference type="Pfam" id="PF13474"/>
    </source>
</evidence>
<comment type="caution">
    <text evidence="3">The sequence shown here is derived from an EMBL/GenBank/DDBJ whole genome shotgun (WGS) entry which is preliminary data.</text>
</comment>
<dbReference type="InterPro" id="IPR037401">
    <property type="entry name" value="SnoaL-like"/>
</dbReference>
<feature type="signal peptide" evidence="1">
    <location>
        <begin position="1"/>
        <end position="20"/>
    </location>
</feature>
<sequence>MKKRLLIFVLSSICVHAAFAQTADEKAIVKTIEDEKTASDNADYKAYLSHWVKTPYASFLYNGMLLTGDNLWKAMDQRWANAKPHKNNNIRTDWNIHVNGNAAFVTFSQQTENEEKKITSNTAEARFLEKINGEWKIASMVATNKPKE</sequence>
<dbReference type="RefSeq" id="WP_167273671.1">
    <property type="nucleotide sequence ID" value="NZ_JAASQJ010000004.1"/>
</dbReference>
<accession>A0ABX0USR3</accession>
<dbReference type="EMBL" id="JAASQJ010000004">
    <property type="protein sequence ID" value="NIJ54795.1"/>
    <property type="molecule type" value="Genomic_DNA"/>
</dbReference>
<dbReference type="SUPFAM" id="SSF54427">
    <property type="entry name" value="NTF2-like"/>
    <property type="match status" value="1"/>
</dbReference>